<gene>
    <name evidence="8" type="ORF">PZ740_02340</name>
</gene>
<evidence type="ECO:0000256" key="5">
    <source>
        <dbReference type="SAM" id="MobiDB-lite"/>
    </source>
</evidence>
<dbReference type="RefSeq" id="WP_327787633.1">
    <property type="nucleotide sequence ID" value="NZ_JARGEQ010000016.1"/>
</dbReference>
<dbReference type="InterPro" id="IPR006664">
    <property type="entry name" value="OMP_bac"/>
</dbReference>
<organism evidence="8 9">
    <name type="scientific">Marinimicrococcus flavescens</name>
    <dbReference type="NCBI Taxonomy" id="3031815"/>
    <lineage>
        <taxon>Bacteria</taxon>
        <taxon>Pseudomonadati</taxon>
        <taxon>Pseudomonadota</taxon>
        <taxon>Alphaproteobacteria</taxon>
        <taxon>Geminicoccales</taxon>
        <taxon>Geminicoccaceae</taxon>
        <taxon>Marinimicrococcus</taxon>
    </lineage>
</organism>
<keyword evidence="9" id="KW-1185">Reference proteome</keyword>
<protein>
    <submittedName>
        <fullName evidence="8">OmpA family protein</fullName>
    </submittedName>
</protein>
<evidence type="ECO:0000313" key="9">
    <source>
        <dbReference type="Proteomes" id="UP001301140"/>
    </source>
</evidence>
<dbReference type="GO" id="GO:0009279">
    <property type="term" value="C:cell outer membrane"/>
    <property type="evidence" value="ECO:0007669"/>
    <property type="project" value="UniProtKB-SubCell"/>
</dbReference>
<accession>A0AAP3UYR1</accession>
<dbReference type="PANTHER" id="PTHR30329">
    <property type="entry name" value="STATOR ELEMENT OF FLAGELLAR MOTOR COMPLEX"/>
    <property type="match status" value="1"/>
</dbReference>
<name>A0AAP3UYR1_9PROT</name>
<evidence type="ECO:0000256" key="1">
    <source>
        <dbReference type="ARBA" id="ARBA00004442"/>
    </source>
</evidence>
<dbReference type="Pfam" id="PF00691">
    <property type="entry name" value="OmpA"/>
    <property type="match status" value="1"/>
</dbReference>
<dbReference type="PRINTS" id="PR01021">
    <property type="entry name" value="OMPADOMAIN"/>
</dbReference>
<dbReference type="InterPro" id="IPR050330">
    <property type="entry name" value="Bact_OuterMem_StrucFunc"/>
</dbReference>
<dbReference type="CDD" id="cd07185">
    <property type="entry name" value="OmpA_C-like"/>
    <property type="match status" value="1"/>
</dbReference>
<evidence type="ECO:0000256" key="2">
    <source>
        <dbReference type="ARBA" id="ARBA00023136"/>
    </source>
</evidence>
<evidence type="ECO:0000259" key="7">
    <source>
        <dbReference type="PROSITE" id="PS51123"/>
    </source>
</evidence>
<dbReference type="PROSITE" id="PS51123">
    <property type="entry name" value="OMPA_2"/>
    <property type="match status" value="1"/>
</dbReference>
<feature type="region of interest" description="Disordered" evidence="5">
    <location>
        <begin position="274"/>
        <end position="296"/>
    </location>
</feature>
<evidence type="ECO:0000256" key="4">
    <source>
        <dbReference type="PROSITE-ProRule" id="PRU00473"/>
    </source>
</evidence>
<proteinExistence type="predicted"/>
<dbReference type="EMBL" id="JARGEQ010000016">
    <property type="protein sequence ID" value="MDF1585219.1"/>
    <property type="molecule type" value="Genomic_DNA"/>
</dbReference>
<feature type="domain" description="OmpA-like" evidence="7">
    <location>
        <begin position="182"/>
        <end position="296"/>
    </location>
</feature>
<dbReference type="Gene3D" id="3.30.1330.60">
    <property type="entry name" value="OmpA-like domain"/>
    <property type="match status" value="1"/>
</dbReference>
<comment type="caution">
    <text evidence="8">The sequence shown here is derived from an EMBL/GenBank/DDBJ whole genome shotgun (WGS) entry which is preliminary data.</text>
</comment>
<feature type="chain" id="PRO_5042949167" evidence="6">
    <location>
        <begin position="19"/>
        <end position="296"/>
    </location>
</feature>
<sequence length="296" mass="32416">MGKILRTAAVVSSFALLAACGQQPPGYTNLFGHVAEGFPAESVMNDARATQPSGSAYHQALYSELMEHAEYEYGQMQDYRDAMWHARNAMTAAGGSDVEPAQIGSRRLPADKVDELTSARNRLVAALAAGAPQAKPEPAARAVAKFNCWIEQQEENFQPKDIAYCRDAFFAALEEIEVKKVAAPEVITLQSDVFFDFDKATIKPAFFPELDKVAKMLVENTNMRLFIAGHTDTAGPKSYNQGLSERRGNAVADYLGRKGVSADRLTVQGFGETQLAVPTPDNTPNAQNRRVEIRQR</sequence>
<evidence type="ECO:0000256" key="6">
    <source>
        <dbReference type="SAM" id="SignalP"/>
    </source>
</evidence>
<dbReference type="Proteomes" id="UP001301140">
    <property type="component" value="Unassembled WGS sequence"/>
</dbReference>
<dbReference type="PANTHER" id="PTHR30329:SF21">
    <property type="entry name" value="LIPOPROTEIN YIAD-RELATED"/>
    <property type="match status" value="1"/>
</dbReference>
<dbReference type="InterPro" id="IPR036737">
    <property type="entry name" value="OmpA-like_sf"/>
</dbReference>
<feature type="signal peptide" evidence="6">
    <location>
        <begin position="1"/>
        <end position="18"/>
    </location>
</feature>
<keyword evidence="2 4" id="KW-0472">Membrane</keyword>
<dbReference type="InterPro" id="IPR006665">
    <property type="entry name" value="OmpA-like"/>
</dbReference>
<dbReference type="AlphaFoldDB" id="A0AAP3UYR1"/>
<keyword evidence="6" id="KW-0732">Signal</keyword>
<dbReference type="SUPFAM" id="SSF103088">
    <property type="entry name" value="OmpA-like"/>
    <property type="match status" value="1"/>
</dbReference>
<evidence type="ECO:0000256" key="3">
    <source>
        <dbReference type="ARBA" id="ARBA00023237"/>
    </source>
</evidence>
<comment type="subcellular location">
    <subcellularLocation>
        <location evidence="1">Cell outer membrane</location>
    </subcellularLocation>
</comment>
<dbReference type="PROSITE" id="PS51257">
    <property type="entry name" value="PROKAR_LIPOPROTEIN"/>
    <property type="match status" value="1"/>
</dbReference>
<evidence type="ECO:0000313" key="8">
    <source>
        <dbReference type="EMBL" id="MDF1585219.1"/>
    </source>
</evidence>
<reference evidence="8 9" key="1">
    <citation type="submission" date="2023-03" db="EMBL/GenBank/DDBJ databases">
        <title>YIM 152171 draft genome.</title>
        <authorList>
            <person name="Yang Z."/>
        </authorList>
    </citation>
    <scope>NUCLEOTIDE SEQUENCE [LARGE SCALE GENOMIC DNA]</scope>
    <source>
        <strain evidence="8 9">YIM 152171</strain>
    </source>
</reference>
<keyword evidence="3" id="KW-0998">Cell outer membrane</keyword>